<keyword evidence="3" id="KW-0808">Transferase</keyword>
<evidence type="ECO:0000259" key="2">
    <source>
        <dbReference type="Pfam" id="PF13439"/>
    </source>
</evidence>
<protein>
    <submittedName>
        <fullName evidence="3">Glycosyltransferase family 4 protein</fullName>
    </submittedName>
</protein>
<dbReference type="Proteomes" id="UP000306196">
    <property type="component" value="Unassembled WGS sequence"/>
</dbReference>
<dbReference type="Pfam" id="PF00534">
    <property type="entry name" value="Glycos_transf_1"/>
    <property type="match status" value="1"/>
</dbReference>
<dbReference type="PANTHER" id="PTHR45947:SF3">
    <property type="entry name" value="SULFOQUINOVOSYL TRANSFERASE SQD2"/>
    <property type="match status" value="1"/>
</dbReference>
<feature type="domain" description="Glycosyl transferase family 1" evidence="1">
    <location>
        <begin position="241"/>
        <end position="403"/>
    </location>
</feature>
<dbReference type="PANTHER" id="PTHR45947">
    <property type="entry name" value="SULFOQUINOVOSYL TRANSFERASE SQD2"/>
    <property type="match status" value="1"/>
</dbReference>
<dbReference type="InterPro" id="IPR028098">
    <property type="entry name" value="Glyco_trans_4-like_N"/>
</dbReference>
<dbReference type="InterPro" id="IPR001296">
    <property type="entry name" value="Glyco_trans_1"/>
</dbReference>
<proteinExistence type="predicted"/>
<accession>A0A5R8K9T5</accession>
<dbReference type="OrthoDB" id="139410at2"/>
<dbReference type="AlphaFoldDB" id="A0A5R8K9T5"/>
<dbReference type="InterPro" id="IPR050194">
    <property type="entry name" value="Glycosyltransferase_grp1"/>
</dbReference>
<dbReference type="GO" id="GO:0016757">
    <property type="term" value="F:glycosyltransferase activity"/>
    <property type="evidence" value="ECO:0007669"/>
    <property type="project" value="InterPro"/>
</dbReference>
<dbReference type="Pfam" id="PF13439">
    <property type="entry name" value="Glyco_transf_4"/>
    <property type="match status" value="1"/>
</dbReference>
<dbReference type="RefSeq" id="WP_138087994.1">
    <property type="nucleotide sequence ID" value="NZ_VAUV01000016.1"/>
</dbReference>
<organism evidence="3 4">
    <name type="scientific">Phragmitibacter flavus</name>
    <dbReference type="NCBI Taxonomy" id="2576071"/>
    <lineage>
        <taxon>Bacteria</taxon>
        <taxon>Pseudomonadati</taxon>
        <taxon>Verrucomicrobiota</taxon>
        <taxon>Verrucomicrobiia</taxon>
        <taxon>Verrucomicrobiales</taxon>
        <taxon>Verrucomicrobiaceae</taxon>
        <taxon>Phragmitibacter</taxon>
    </lineage>
</organism>
<keyword evidence="4" id="KW-1185">Reference proteome</keyword>
<dbReference type="CDD" id="cd03801">
    <property type="entry name" value="GT4_PimA-like"/>
    <property type="match status" value="1"/>
</dbReference>
<gene>
    <name evidence="3" type="ORF">FEM03_19570</name>
</gene>
<feature type="domain" description="Glycosyltransferase subfamily 4-like N-terminal" evidence="2">
    <location>
        <begin position="118"/>
        <end position="229"/>
    </location>
</feature>
<evidence type="ECO:0000313" key="4">
    <source>
        <dbReference type="Proteomes" id="UP000306196"/>
    </source>
</evidence>
<reference evidence="3 4" key="1">
    <citation type="submission" date="2019-05" db="EMBL/GenBank/DDBJ databases">
        <title>Verrucobacter flavum gen. nov., sp. nov. a new member of the family Verrucomicrobiaceae.</title>
        <authorList>
            <person name="Szuroczki S."/>
            <person name="Abbaszade G."/>
            <person name="Szabo A."/>
            <person name="Felfoldi T."/>
            <person name="Schumann P."/>
            <person name="Boka K."/>
            <person name="Keki Z."/>
            <person name="Toumi M."/>
            <person name="Toth E."/>
        </authorList>
    </citation>
    <scope>NUCLEOTIDE SEQUENCE [LARGE SCALE GENOMIC DNA]</scope>
    <source>
        <strain evidence="3 4">MG-N-17</strain>
    </source>
</reference>
<name>A0A5R8K9T5_9BACT</name>
<comment type="caution">
    <text evidence="3">The sequence shown here is derived from an EMBL/GenBank/DDBJ whole genome shotgun (WGS) entry which is preliminary data.</text>
</comment>
<dbReference type="SUPFAM" id="SSF53756">
    <property type="entry name" value="UDP-Glycosyltransferase/glycogen phosphorylase"/>
    <property type="match status" value="1"/>
</dbReference>
<sequence>MKLLHLTPGTGSFHCGSCLRDNALIKALRARGHEALMSPLYLPMVTDAEEAGEGQPVRVGGISLYLQQKMPRLAGMLPDGAKRWLDDEKRLRWASKFMGMTSPHDLGEMTVGSLLGEKGKQWPEWSALVDWMEKEARPEVVSLSNSLLIGLAPAIRKRLGVPVVVSLQGEDAFLDTLPEPWKTQAWELMRENAKSVTKFIAPSRFYAEEMMRRLEVGTDKMEVVFNGLNFDGYAGSRMEPEVPTIGYLARMIHGKGLTTLVDAFIELAGEIEVPGVKLRVAGAVTKGDEAYLDGLRAKLRNKGLLDRVTFEPNLSFEDKVKFLHEITVFSVPATYGEAFGLYVAEAQACGVPVVQPCHGAFPEILQMTQGGVLCEPDDVESLRRGLVQVLTDASLRRRLSEAGSAGARLHFSSGRMAEMFEKVWA</sequence>
<evidence type="ECO:0000259" key="1">
    <source>
        <dbReference type="Pfam" id="PF00534"/>
    </source>
</evidence>
<dbReference type="EMBL" id="VAUV01000016">
    <property type="protein sequence ID" value="TLD69070.1"/>
    <property type="molecule type" value="Genomic_DNA"/>
</dbReference>
<evidence type="ECO:0000313" key="3">
    <source>
        <dbReference type="EMBL" id="TLD69070.1"/>
    </source>
</evidence>
<dbReference type="Gene3D" id="3.40.50.2000">
    <property type="entry name" value="Glycogen Phosphorylase B"/>
    <property type="match status" value="2"/>
</dbReference>